<evidence type="ECO:0000259" key="17">
    <source>
        <dbReference type="Pfam" id="PF20659"/>
    </source>
</evidence>
<evidence type="ECO:0000256" key="4">
    <source>
        <dbReference type="ARBA" id="ARBA00022532"/>
    </source>
</evidence>
<protein>
    <recommendedName>
        <fullName evidence="10 11">Malate synthase G</fullName>
        <ecNumber evidence="10 11">2.3.3.9</ecNumber>
    </recommendedName>
</protein>
<dbReference type="InterPro" id="IPR044856">
    <property type="entry name" value="Malate_synth_C_sf"/>
</dbReference>
<feature type="binding site" evidence="10">
    <location>
        <position position="320"/>
    </location>
    <ligand>
        <name>acetyl-CoA</name>
        <dbReference type="ChEBI" id="CHEBI:57288"/>
    </ligand>
</feature>
<dbReference type="SUPFAM" id="SSF51645">
    <property type="entry name" value="Malate synthase G"/>
    <property type="match status" value="1"/>
</dbReference>
<feature type="domain" description="Malate synthase G alpha-beta insertion" evidence="16">
    <location>
        <begin position="168"/>
        <end position="242"/>
    </location>
</feature>
<evidence type="ECO:0000256" key="2">
    <source>
        <dbReference type="ARBA" id="ARBA00022435"/>
    </source>
</evidence>
<dbReference type="Gene3D" id="1.20.1220.12">
    <property type="entry name" value="Malate synthase, domain III"/>
    <property type="match status" value="1"/>
</dbReference>
<feature type="binding site" evidence="10">
    <location>
        <begin position="133"/>
        <end position="134"/>
    </location>
    <ligand>
        <name>acetyl-CoA</name>
        <dbReference type="ChEBI" id="CHEBI:57288"/>
    </ligand>
</feature>
<evidence type="ECO:0000256" key="12">
    <source>
        <dbReference type="PIRSR" id="PIRSR601465-50"/>
    </source>
</evidence>
<dbReference type="Pfam" id="PF20656">
    <property type="entry name" value="MS_N"/>
    <property type="match status" value="1"/>
</dbReference>
<dbReference type="AlphaFoldDB" id="A0A9D1RSQ5"/>
<dbReference type="GO" id="GO:0000287">
    <property type="term" value="F:magnesium ion binding"/>
    <property type="evidence" value="ECO:0007669"/>
    <property type="project" value="TreeGrafter"/>
</dbReference>
<evidence type="ECO:0000256" key="10">
    <source>
        <dbReference type="HAMAP-Rule" id="MF_00641"/>
    </source>
</evidence>
<evidence type="ECO:0000256" key="11">
    <source>
        <dbReference type="NCBIfam" id="TIGR01345"/>
    </source>
</evidence>
<evidence type="ECO:0000256" key="1">
    <source>
        <dbReference type="ARBA" id="ARBA00001946"/>
    </source>
</evidence>
<dbReference type="InterPro" id="IPR048355">
    <property type="entry name" value="MS_C"/>
</dbReference>
<keyword evidence="7 10" id="KW-0460">Magnesium</keyword>
<dbReference type="InterPro" id="IPR046363">
    <property type="entry name" value="MS_N_TIM-barrel_dom"/>
</dbReference>
<keyword evidence="3 10" id="KW-0963">Cytoplasm</keyword>
<feature type="domain" description="Malate synthase C-terminal" evidence="17">
    <location>
        <begin position="605"/>
        <end position="703"/>
    </location>
</feature>
<dbReference type="InterPro" id="IPR048356">
    <property type="entry name" value="MS_N"/>
</dbReference>
<dbReference type="Pfam" id="PF01274">
    <property type="entry name" value="MS_TIM-barrel"/>
    <property type="match status" value="1"/>
</dbReference>
<feature type="binding site" evidence="10">
    <location>
        <position position="548"/>
    </location>
    <ligand>
        <name>acetyl-CoA</name>
        <dbReference type="ChEBI" id="CHEBI:57288"/>
    </ligand>
</feature>
<comment type="function">
    <text evidence="10">Involved in the glycolate utilization. Catalyzes the condensation and subsequent hydrolysis of acetyl-coenzyme A (acetyl-CoA) and glyoxylate to form malate and CoA.</text>
</comment>
<evidence type="ECO:0000256" key="9">
    <source>
        <dbReference type="ARBA" id="ARBA00047918"/>
    </source>
</evidence>
<sequence>MTSGTQQTERVTAGGLQVASTLYDFVSGTVLPRIGVEGADQDKFWEGFGAIVAKHTPRNRELLAKRDDLQAKLDTWYTENPGVQEPEKYTSFLKEIGYLVDQPEDFEIRTKNVDAEFATTAGPQLVVPVLNARFAINAANARWGSLYDALYGTDVISEENGAEKGKGYNKVRGDKVIAWGRDFLDEAVPLESGSHADVEKYDISSGQLAAVIDGNEVHLQQPEVFIGYAGEKDTPTDIVLKHNGLHIDIQIDPESPIGSTDKAGVKDIILEAAVTAIMDFEDSIAAVDATDKVLGYTNWLGLNQGTLTEEVSKGGKTFTREQNDDRYFTARDGSELRLHGRSTMLCRNVGHLMTNPAILDAEDNEIFEGIMDAVITAACAIPGTELDNPRRNSREGSIYIVKPKQHGPEESAFTNELFADVEDLLGLERFTLKVGLMDEERRTSVNLDACIEAIADRVAFINTGFMDRTGDEIHTSLLAGPMFRKPKLKASLFMESYENNNVDAGLVHGLSGKAQIGKGMWAKTELLAEMVEQKIGQPQQGASTAWVPSPTGATLHATHYHAVDVYAVQEKLLTEGRRDSIPGILTVPVAAAKVGEGDATWTPEQIQEELDDNCQSILGYVVRWVEQGVGCSKVPDIHDIDLMEDRATCRINSQLLANWLKHGVVTEEQVIEALQRMAAVVDRQNAGDDAYRDMAPDFENSVAWNAARDLILLGTTQPSGYTEPILHARRLEFKEKNGIA</sequence>
<feature type="binding site" evidence="10">
    <location>
        <position position="439"/>
    </location>
    <ligand>
        <name>Mg(2+)</name>
        <dbReference type="ChEBI" id="CHEBI:18420"/>
    </ligand>
</feature>
<comment type="caution">
    <text evidence="18">The sequence shown here is derived from an EMBL/GenBank/DDBJ whole genome shotgun (WGS) entry which is preliminary data.</text>
</comment>
<organism evidence="18 19">
    <name type="scientific">Candidatus Corynebacterium avicola</name>
    <dbReference type="NCBI Taxonomy" id="2838527"/>
    <lineage>
        <taxon>Bacteria</taxon>
        <taxon>Bacillati</taxon>
        <taxon>Actinomycetota</taxon>
        <taxon>Actinomycetes</taxon>
        <taxon>Mycobacteriales</taxon>
        <taxon>Corynebacteriaceae</taxon>
        <taxon>Corynebacterium</taxon>
    </lineage>
</organism>
<evidence type="ECO:0000256" key="8">
    <source>
        <dbReference type="ARBA" id="ARBA00023097"/>
    </source>
</evidence>
<dbReference type="InterPro" id="IPR006253">
    <property type="entry name" value="Malate_synthG"/>
</dbReference>
<dbReference type="GO" id="GO:0009436">
    <property type="term" value="P:glyoxylate catabolic process"/>
    <property type="evidence" value="ECO:0007669"/>
    <property type="project" value="TreeGrafter"/>
</dbReference>
<evidence type="ECO:0000256" key="6">
    <source>
        <dbReference type="ARBA" id="ARBA00022723"/>
    </source>
</evidence>
<feature type="domain" description="Malate synthase N-terminal" evidence="15">
    <location>
        <begin position="40"/>
        <end position="82"/>
    </location>
</feature>
<evidence type="ECO:0000256" key="3">
    <source>
        <dbReference type="ARBA" id="ARBA00022490"/>
    </source>
</evidence>
<comment type="cofactor">
    <cofactor evidence="1 10">
        <name>Mg(2+)</name>
        <dbReference type="ChEBI" id="CHEBI:18420"/>
    </cofactor>
</comment>
<feature type="active site" description="Proton acceptor" evidence="10 12">
    <location>
        <position position="347"/>
    </location>
</feature>
<keyword evidence="4 10" id="KW-0816">Tricarboxylic acid cycle</keyword>
<feature type="binding site" evidence="10">
    <location>
        <begin position="464"/>
        <end position="467"/>
    </location>
    <ligand>
        <name>glyoxylate</name>
        <dbReference type="ChEBI" id="CHEBI:36655"/>
    </ligand>
</feature>
<comment type="pathway">
    <text evidence="10 13">Carbohydrate metabolism; glyoxylate cycle; (S)-malate from isocitrate: step 2/2.</text>
</comment>
<dbReference type="NCBIfam" id="TIGR01345">
    <property type="entry name" value="malate_syn_G"/>
    <property type="match status" value="1"/>
</dbReference>
<evidence type="ECO:0000256" key="13">
    <source>
        <dbReference type="RuleBase" id="RU003572"/>
    </source>
</evidence>
<feature type="domain" description="Malate synthase TIM barrel" evidence="14">
    <location>
        <begin position="343"/>
        <end position="579"/>
    </location>
</feature>
<feature type="binding site" evidence="10">
    <location>
        <position position="347"/>
    </location>
    <ligand>
        <name>glyoxylate</name>
        <dbReference type="ChEBI" id="CHEBI:36655"/>
    </ligand>
</feature>
<feature type="active site" description="Proton donor" evidence="10 12">
    <location>
        <position position="645"/>
    </location>
</feature>
<evidence type="ECO:0000259" key="16">
    <source>
        <dbReference type="Pfam" id="PF20658"/>
    </source>
</evidence>
<keyword evidence="8 10" id="KW-0558">Oxidation</keyword>
<feature type="binding site" evidence="10">
    <location>
        <position position="467"/>
    </location>
    <ligand>
        <name>Mg(2+)</name>
        <dbReference type="ChEBI" id="CHEBI:18420"/>
    </ligand>
</feature>
<dbReference type="Pfam" id="PF20658">
    <property type="entry name" value="MSG_insertion"/>
    <property type="match status" value="1"/>
</dbReference>
<dbReference type="InterPro" id="IPR001465">
    <property type="entry name" value="Malate_synthase_TIM"/>
</dbReference>
<comment type="subcellular location">
    <subcellularLocation>
        <location evidence="10 13">Cytoplasm</location>
    </subcellularLocation>
</comment>
<accession>A0A9D1RSQ5</accession>
<feature type="binding site" evidence="10">
    <location>
        <position position="439"/>
    </location>
    <ligand>
        <name>glyoxylate</name>
        <dbReference type="ChEBI" id="CHEBI:36655"/>
    </ligand>
</feature>
<evidence type="ECO:0000313" key="19">
    <source>
        <dbReference type="Proteomes" id="UP000824190"/>
    </source>
</evidence>
<evidence type="ECO:0000259" key="15">
    <source>
        <dbReference type="Pfam" id="PF20656"/>
    </source>
</evidence>
<evidence type="ECO:0000259" key="14">
    <source>
        <dbReference type="Pfam" id="PF01274"/>
    </source>
</evidence>
<proteinExistence type="inferred from homology"/>
<dbReference type="Pfam" id="PF20659">
    <property type="entry name" value="MS_C"/>
    <property type="match status" value="1"/>
</dbReference>
<dbReference type="InterPro" id="IPR011076">
    <property type="entry name" value="Malate_synth_sf"/>
</dbReference>
<dbReference type="HAMAP" id="MF_00641">
    <property type="entry name" value="Malate_synth_G"/>
    <property type="match status" value="1"/>
</dbReference>
<gene>
    <name evidence="10" type="primary">glcB</name>
    <name evidence="18" type="ORF">H9870_10580</name>
</gene>
<dbReference type="GO" id="GO:0004474">
    <property type="term" value="F:malate synthase activity"/>
    <property type="evidence" value="ECO:0007669"/>
    <property type="project" value="UniProtKB-UniRule"/>
</dbReference>
<feature type="binding site" evidence="10">
    <location>
        <position position="126"/>
    </location>
    <ligand>
        <name>acetyl-CoA</name>
        <dbReference type="ChEBI" id="CHEBI:57288"/>
    </ligand>
</feature>
<evidence type="ECO:0000256" key="5">
    <source>
        <dbReference type="ARBA" id="ARBA00022679"/>
    </source>
</evidence>
<dbReference type="PANTHER" id="PTHR42739">
    <property type="entry name" value="MALATE SYNTHASE G"/>
    <property type="match status" value="1"/>
</dbReference>
<feature type="binding site" evidence="10">
    <location>
        <position position="283"/>
    </location>
    <ligand>
        <name>acetyl-CoA</name>
        <dbReference type="ChEBI" id="CHEBI:57288"/>
    </ligand>
</feature>
<dbReference type="EMBL" id="DXGC01000086">
    <property type="protein sequence ID" value="HIW92092.1"/>
    <property type="molecule type" value="Genomic_DNA"/>
</dbReference>
<dbReference type="PANTHER" id="PTHR42739:SF1">
    <property type="entry name" value="MALATE SYNTHASE G"/>
    <property type="match status" value="1"/>
</dbReference>
<keyword evidence="18" id="KW-0012">Acyltransferase</keyword>
<reference evidence="18" key="1">
    <citation type="journal article" date="2021" name="PeerJ">
        <title>Extensive microbial diversity within the chicken gut microbiome revealed by metagenomics and culture.</title>
        <authorList>
            <person name="Gilroy R."/>
            <person name="Ravi A."/>
            <person name="Getino M."/>
            <person name="Pursley I."/>
            <person name="Horton D.L."/>
            <person name="Alikhan N.F."/>
            <person name="Baker D."/>
            <person name="Gharbi K."/>
            <person name="Hall N."/>
            <person name="Watson M."/>
            <person name="Adriaenssens E.M."/>
            <person name="Foster-Nyarko E."/>
            <person name="Jarju S."/>
            <person name="Secka A."/>
            <person name="Antonio M."/>
            <person name="Oren A."/>
            <person name="Chaudhuri R.R."/>
            <person name="La Ragione R."/>
            <person name="Hildebrand F."/>
            <person name="Pallen M.J."/>
        </authorList>
    </citation>
    <scope>NUCLEOTIDE SEQUENCE</scope>
    <source>
        <strain evidence="18">CHK32-1732</strain>
    </source>
</reference>
<dbReference type="NCBIfam" id="NF002825">
    <property type="entry name" value="PRK02999.1"/>
    <property type="match status" value="1"/>
</dbReference>
<feature type="modified residue" description="Cysteine sulfenic acid (-SOH)" evidence="10">
    <location>
        <position position="631"/>
    </location>
</feature>
<evidence type="ECO:0000313" key="18">
    <source>
        <dbReference type="EMBL" id="HIW92092.1"/>
    </source>
</evidence>
<keyword evidence="2 10" id="KW-0329">Glyoxylate bypass</keyword>
<dbReference type="Gene3D" id="3.20.20.360">
    <property type="entry name" value="Malate synthase, domain 3"/>
    <property type="match status" value="2"/>
</dbReference>
<comment type="similarity">
    <text evidence="10 13">Belongs to the malate synthase family. GlcB subfamily.</text>
</comment>
<dbReference type="EC" id="2.3.3.9" evidence="10 11"/>
<name>A0A9D1RSQ5_9CORY</name>
<keyword evidence="5 10" id="KW-0808">Transferase</keyword>
<comment type="catalytic activity">
    <reaction evidence="9 10 13">
        <text>glyoxylate + acetyl-CoA + H2O = (S)-malate + CoA + H(+)</text>
        <dbReference type="Rhea" id="RHEA:18181"/>
        <dbReference type="ChEBI" id="CHEBI:15377"/>
        <dbReference type="ChEBI" id="CHEBI:15378"/>
        <dbReference type="ChEBI" id="CHEBI:15589"/>
        <dbReference type="ChEBI" id="CHEBI:36655"/>
        <dbReference type="ChEBI" id="CHEBI:57287"/>
        <dbReference type="ChEBI" id="CHEBI:57288"/>
        <dbReference type="EC" id="2.3.3.9"/>
    </reaction>
</comment>
<reference evidence="18" key="2">
    <citation type="submission" date="2021-04" db="EMBL/GenBank/DDBJ databases">
        <authorList>
            <person name="Gilroy R."/>
        </authorList>
    </citation>
    <scope>NUCLEOTIDE SEQUENCE</scope>
    <source>
        <strain evidence="18">CHK32-1732</strain>
    </source>
</reference>
<comment type="caution">
    <text evidence="10">Lacks conserved residue(s) required for the propagation of feature annotation.</text>
</comment>
<evidence type="ECO:0000256" key="7">
    <source>
        <dbReference type="ARBA" id="ARBA00022842"/>
    </source>
</evidence>
<keyword evidence="6 10" id="KW-0479">Metal-binding</keyword>
<dbReference type="Proteomes" id="UP000824190">
    <property type="component" value="Unassembled WGS sequence"/>
</dbReference>
<dbReference type="GO" id="GO:0006097">
    <property type="term" value="P:glyoxylate cycle"/>
    <property type="evidence" value="ECO:0007669"/>
    <property type="project" value="UniProtKB-UniRule"/>
</dbReference>
<dbReference type="GO" id="GO:0005829">
    <property type="term" value="C:cytosol"/>
    <property type="evidence" value="ECO:0007669"/>
    <property type="project" value="TreeGrafter"/>
</dbReference>
<dbReference type="GO" id="GO:0006099">
    <property type="term" value="P:tricarboxylic acid cycle"/>
    <property type="evidence" value="ECO:0007669"/>
    <property type="project" value="UniProtKB-KW"/>
</dbReference>
<dbReference type="InterPro" id="IPR048357">
    <property type="entry name" value="MSG_insertion"/>
</dbReference>
<comment type="subunit">
    <text evidence="10">Monomer.</text>
</comment>